<sequence length="147" mass="16860">MWLASQDRLKTKSRLLKVGIGLDSNCAICDTSEETVSHLFFGCNYSKECRNLILLWLGLPCYNGDLNKLLKWARKQGSSKFTRQTIYTACAGLVYHVWKARNTAVWEASVPSVQHTVERIQKDTKGRIQQLLGKKVRNSELNWFHSL</sequence>
<evidence type="ECO:0000313" key="3">
    <source>
        <dbReference type="RefSeq" id="XP_056697438.1"/>
    </source>
</evidence>
<feature type="domain" description="Reverse transcriptase zinc-binding" evidence="1">
    <location>
        <begin position="1"/>
        <end position="48"/>
    </location>
</feature>
<evidence type="ECO:0000313" key="2">
    <source>
        <dbReference type="Proteomes" id="UP000813463"/>
    </source>
</evidence>
<dbReference type="RefSeq" id="XP_056697438.1">
    <property type="nucleotide sequence ID" value="XM_056841460.1"/>
</dbReference>
<keyword evidence="2" id="KW-1185">Reference proteome</keyword>
<dbReference type="GeneID" id="130471384"/>
<dbReference type="PANTHER" id="PTHR33116">
    <property type="entry name" value="REVERSE TRANSCRIPTASE ZINC-BINDING DOMAIN-CONTAINING PROTEIN-RELATED-RELATED"/>
    <property type="match status" value="1"/>
</dbReference>
<accession>A0ABM3RPB4</accession>
<gene>
    <name evidence="3" type="primary">LOC130471384</name>
</gene>
<reference evidence="3" key="2">
    <citation type="submission" date="2025-08" db="UniProtKB">
        <authorList>
            <consortium name="RefSeq"/>
        </authorList>
    </citation>
    <scope>IDENTIFICATION</scope>
    <source>
        <tissue evidence="3">Leaf</tissue>
    </source>
</reference>
<protein>
    <recommendedName>
        <fullName evidence="1">Reverse transcriptase zinc-binding domain-containing protein</fullName>
    </recommendedName>
</protein>
<organism evidence="2 3">
    <name type="scientific">Spinacia oleracea</name>
    <name type="common">Spinach</name>
    <dbReference type="NCBI Taxonomy" id="3562"/>
    <lineage>
        <taxon>Eukaryota</taxon>
        <taxon>Viridiplantae</taxon>
        <taxon>Streptophyta</taxon>
        <taxon>Embryophyta</taxon>
        <taxon>Tracheophyta</taxon>
        <taxon>Spermatophyta</taxon>
        <taxon>Magnoliopsida</taxon>
        <taxon>eudicotyledons</taxon>
        <taxon>Gunneridae</taxon>
        <taxon>Pentapetalae</taxon>
        <taxon>Caryophyllales</taxon>
        <taxon>Chenopodiaceae</taxon>
        <taxon>Chenopodioideae</taxon>
        <taxon>Anserineae</taxon>
        <taxon>Spinacia</taxon>
    </lineage>
</organism>
<name>A0ABM3RPB4_SPIOL</name>
<proteinExistence type="predicted"/>
<dbReference type="Proteomes" id="UP000813463">
    <property type="component" value="Chromosome 4"/>
</dbReference>
<dbReference type="InterPro" id="IPR026960">
    <property type="entry name" value="RVT-Znf"/>
</dbReference>
<dbReference type="Pfam" id="PF13966">
    <property type="entry name" value="zf-RVT"/>
    <property type="match status" value="1"/>
</dbReference>
<evidence type="ECO:0000259" key="1">
    <source>
        <dbReference type="Pfam" id="PF13966"/>
    </source>
</evidence>
<dbReference type="PANTHER" id="PTHR33116:SF84">
    <property type="entry name" value="RNA-DIRECTED DNA POLYMERASE"/>
    <property type="match status" value="1"/>
</dbReference>
<reference evidence="2" key="1">
    <citation type="journal article" date="2021" name="Nat. Commun.">
        <title>Genomic analyses provide insights into spinach domestication and the genetic basis of agronomic traits.</title>
        <authorList>
            <person name="Cai X."/>
            <person name="Sun X."/>
            <person name="Xu C."/>
            <person name="Sun H."/>
            <person name="Wang X."/>
            <person name="Ge C."/>
            <person name="Zhang Z."/>
            <person name="Wang Q."/>
            <person name="Fei Z."/>
            <person name="Jiao C."/>
            <person name="Wang Q."/>
        </authorList>
    </citation>
    <scope>NUCLEOTIDE SEQUENCE [LARGE SCALE GENOMIC DNA]</scope>
    <source>
        <strain evidence="2">cv. Varoflay</strain>
    </source>
</reference>